<dbReference type="RefSeq" id="WP_019617847.1">
    <property type="nucleotide sequence ID" value="NZ_JBHUNE010000003.1"/>
</dbReference>
<dbReference type="SUPFAM" id="SSF54909">
    <property type="entry name" value="Dimeric alpha+beta barrel"/>
    <property type="match status" value="1"/>
</dbReference>
<comment type="similarity">
    <text evidence="1">Belongs to the YciI family.</text>
</comment>
<dbReference type="PANTHER" id="PTHR33606:SF3">
    <property type="entry name" value="PROTEIN YCII"/>
    <property type="match status" value="1"/>
</dbReference>
<dbReference type="PANTHER" id="PTHR33606">
    <property type="entry name" value="PROTEIN YCII"/>
    <property type="match status" value="1"/>
</dbReference>
<dbReference type="InterPro" id="IPR005545">
    <property type="entry name" value="YCII"/>
</dbReference>
<reference evidence="4" key="1">
    <citation type="journal article" date="2019" name="Int. J. Syst. Evol. Microbiol.">
        <title>The Global Catalogue of Microorganisms (GCM) 10K type strain sequencing project: providing services to taxonomists for standard genome sequencing and annotation.</title>
        <authorList>
            <consortium name="The Broad Institute Genomics Platform"/>
            <consortium name="The Broad Institute Genome Sequencing Center for Infectious Disease"/>
            <person name="Wu L."/>
            <person name="Ma J."/>
        </authorList>
    </citation>
    <scope>NUCLEOTIDE SEQUENCE [LARGE SCALE GENOMIC DNA]</scope>
    <source>
        <strain evidence="4">TISTR 1514</strain>
    </source>
</reference>
<evidence type="ECO:0000256" key="1">
    <source>
        <dbReference type="ARBA" id="ARBA00007689"/>
    </source>
</evidence>
<protein>
    <submittedName>
        <fullName evidence="3">YciI family protein</fullName>
    </submittedName>
</protein>
<dbReference type="InterPro" id="IPR011008">
    <property type="entry name" value="Dimeric_a/b-barrel"/>
</dbReference>
<comment type="caution">
    <text evidence="3">The sequence shown here is derived from an EMBL/GenBank/DDBJ whole genome shotgun (WGS) entry which is preliminary data.</text>
</comment>
<evidence type="ECO:0000313" key="4">
    <source>
        <dbReference type="Proteomes" id="UP001597492"/>
    </source>
</evidence>
<organism evidence="3 4">
    <name type="scientific">Gulosibacter faecalis</name>
    <dbReference type="NCBI Taxonomy" id="272240"/>
    <lineage>
        <taxon>Bacteria</taxon>
        <taxon>Bacillati</taxon>
        <taxon>Actinomycetota</taxon>
        <taxon>Actinomycetes</taxon>
        <taxon>Micrococcales</taxon>
        <taxon>Microbacteriaceae</taxon>
        <taxon>Gulosibacter</taxon>
    </lineage>
</organism>
<dbReference type="Gene3D" id="3.30.70.1060">
    <property type="entry name" value="Dimeric alpha+beta barrel"/>
    <property type="match status" value="1"/>
</dbReference>
<dbReference type="InterPro" id="IPR051807">
    <property type="entry name" value="Sec-metab_biosynth-assoc"/>
</dbReference>
<proteinExistence type="inferred from homology"/>
<gene>
    <name evidence="3" type="ORF">ACFSW7_02780</name>
</gene>
<dbReference type="Pfam" id="PF03795">
    <property type="entry name" value="YCII"/>
    <property type="match status" value="1"/>
</dbReference>
<dbReference type="EMBL" id="JBHUNE010000003">
    <property type="protein sequence ID" value="MFD2757299.1"/>
    <property type="molecule type" value="Genomic_DNA"/>
</dbReference>
<accession>A0ABW5UWL5</accession>
<evidence type="ECO:0000259" key="2">
    <source>
        <dbReference type="Pfam" id="PF03795"/>
    </source>
</evidence>
<feature type="domain" description="YCII-related" evidence="2">
    <location>
        <begin position="1"/>
        <end position="87"/>
    </location>
</feature>
<name>A0ABW5UWL5_9MICO</name>
<dbReference type="Proteomes" id="UP001597492">
    <property type="component" value="Unassembled WGS sequence"/>
</dbReference>
<keyword evidence="4" id="KW-1185">Reference proteome</keyword>
<sequence>MPYAIITVDKPNSVELRMELRPTHLEFLTANVDRLLAAGAKKDAEGNPTGSLLIVEADSLDDAQRFAAEDPYAVAGLFAETQVVEWNKAFFNFESFL</sequence>
<evidence type="ECO:0000313" key="3">
    <source>
        <dbReference type="EMBL" id="MFD2757299.1"/>
    </source>
</evidence>